<dbReference type="GO" id="GO:0006629">
    <property type="term" value="P:lipid metabolic process"/>
    <property type="evidence" value="ECO:0007669"/>
    <property type="project" value="InterPro"/>
</dbReference>
<evidence type="ECO:0000256" key="1">
    <source>
        <dbReference type="ARBA" id="ARBA00022801"/>
    </source>
</evidence>
<dbReference type="InterPro" id="IPR029058">
    <property type="entry name" value="AB_hydrolase_fold"/>
</dbReference>
<protein>
    <recommendedName>
        <fullName evidence="2">Fungal lipase-type domain-containing protein</fullName>
    </recommendedName>
</protein>
<dbReference type="SUPFAM" id="SSF53474">
    <property type="entry name" value="alpha/beta-Hydrolases"/>
    <property type="match status" value="2"/>
</dbReference>
<dbReference type="PANTHER" id="PTHR31479:SF2">
    <property type="entry name" value="ALPHA_BETA-HYDROLASES SUPERFAMILY PROTEIN"/>
    <property type="match status" value="1"/>
</dbReference>
<dbReference type="Pfam" id="PF01764">
    <property type="entry name" value="Lipase_3"/>
    <property type="match status" value="1"/>
</dbReference>
<dbReference type="Gene3D" id="3.40.50.1820">
    <property type="entry name" value="alpha/beta hydrolase"/>
    <property type="match status" value="1"/>
</dbReference>
<evidence type="ECO:0000259" key="2">
    <source>
        <dbReference type="Pfam" id="PF01764"/>
    </source>
</evidence>
<feature type="domain" description="Fungal lipase-type" evidence="2">
    <location>
        <begin position="98"/>
        <end position="182"/>
    </location>
</feature>
<dbReference type="AlphaFoldDB" id="A0A2N9IRX7"/>
<reference evidence="3" key="1">
    <citation type="submission" date="2018-02" db="EMBL/GenBank/DDBJ databases">
        <authorList>
            <person name="Cohen D.B."/>
            <person name="Kent A.D."/>
        </authorList>
    </citation>
    <scope>NUCLEOTIDE SEQUENCE</scope>
</reference>
<accession>A0A2N9IRX7</accession>
<dbReference type="InterPro" id="IPR002921">
    <property type="entry name" value="Fungal_lipase-type"/>
</dbReference>
<dbReference type="EMBL" id="OIVN01006226">
    <property type="protein sequence ID" value="SPD28236.1"/>
    <property type="molecule type" value="Genomic_DNA"/>
</dbReference>
<proteinExistence type="predicted"/>
<sequence>MVASEWKIFSDSGPKDLTAVNWNDPQYRRSVVASLVRGVYRLENYRHQNGHVPQGLALPWWDFFDFQLKEWLVDNDGIGKSIFCAKYEYKYPSPGDPNIPQYVIAFRGTILKSKDTMFRDIKVNIQCFLNKLHKNSSFQNAIQYVKKNTVDLSRGASVWLAGHSMGSAMALLAGKKMARMDHFLTTYLFNPPFFSVPMDKIIKTEKVKFWIHITNSVLKAGARKLAVIGRRHRQHDHEAQAHDPFDQLSNWFPHLFVNRDDHICKGYIEYFEYRMKMEEIGIGKIEGHATKQSLMKLLSKGSGYSDSKVEAEAEAVALHLIPSAYLTINRGQVPDFNAAHALHQWWNPSHDSETMLYQNDPQYRTSVVASLVKGVYRLENYRQQNCYVPQGLTLPCFKLAMDYVHNMVDIAGAGNVWLAGHSMGSAMALLVGKKMAEMGSPLELIKNEKVKRRIRIAKSEAGLSFALKGGRLHDHFDRLSNWFPYLFVNPADPICSEYIGYFQNRNTMEEIGHGFGQIERLATMYSLKESDVKCVGNEFWFRSIASTSPPFSISHY</sequence>
<dbReference type="PANTHER" id="PTHR31479">
    <property type="entry name" value="ALPHA/BETA-HYDROLASES SUPERFAMILY PROTEIN"/>
    <property type="match status" value="1"/>
</dbReference>
<gene>
    <name evidence="3" type="ORF">FSB_LOCUS56118</name>
</gene>
<evidence type="ECO:0000313" key="3">
    <source>
        <dbReference type="EMBL" id="SPD28236.1"/>
    </source>
</evidence>
<keyword evidence="1" id="KW-0378">Hydrolase</keyword>
<name>A0A2N9IRX7_FAGSY</name>
<dbReference type="GO" id="GO:0016787">
    <property type="term" value="F:hydrolase activity"/>
    <property type="evidence" value="ECO:0007669"/>
    <property type="project" value="UniProtKB-KW"/>
</dbReference>
<organism evidence="3">
    <name type="scientific">Fagus sylvatica</name>
    <name type="common">Beechnut</name>
    <dbReference type="NCBI Taxonomy" id="28930"/>
    <lineage>
        <taxon>Eukaryota</taxon>
        <taxon>Viridiplantae</taxon>
        <taxon>Streptophyta</taxon>
        <taxon>Embryophyta</taxon>
        <taxon>Tracheophyta</taxon>
        <taxon>Spermatophyta</taxon>
        <taxon>Magnoliopsida</taxon>
        <taxon>eudicotyledons</taxon>
        <taxon>Gunneridae</taxon>
        <taxon>Pentapetalae</taxon>
        <taxon>rosids</taxon>
        <taxon>fabids</taxon>
        <taxon>Fagales</taxon>
        <taxon>Fagaceae</taxon>
        <taxon>Fagus</taxon>
    </lineage>
</organism>